<feature type="transmembrane region" description="Helical" evidence="3">
    <location>
        <begin position="92"/>
        <end position="110"/>
    </location>
</feature>
<evidence type="ECO:0000256" key="2">
    <source>
        <dbReference type="SAM" id="MobiDB-lite"/>
    </source>
</evidence>
<keyword evidence="3" id="KW-1133">Transmembrane helix</keyword>
<evidence type="ECO:0000256" key="1">
    <source>
        <dbReference type="SAM" id="Coils"/>
    </source>
</evidence>
<keyword evidence="3" id="KW-0472">Membrane</keyword>
<sequence>MATAAQGKKTNDGENGPTVADVEAQIRKVRAEIATLAETISAVGSGKAGELRGEAERRAAELAGKGEDMVAGLERELADLERSLEKTVRERPFVALGAALLAGLMAGLLLRR</sequence>
<comment type="caution">
    <text evidence="4">The sequence shown here is derived from an EMBL/GenBank/DDBJ whole genome shotgun (WGS) entry which is preliminary data.</text>
</comment>
<keyword evidence="3" id="KW-0812">Transmembrane</keyword>
<proteinExistence type="predicted"/>
<accession>A0A7X3LR91</accession>
<feature type="region of interest" description="Disordered" evidence="2">
    <location>
        <begin position="1"/>
        <end position="20"/>
    </location>
</feature>
<feature type="coiled-coil region" evidence="1">
    <location>
        <begin position="63"/>
        <end position="90"/>
    </location>
</feature>
<evidence type="ECO:0000313" key="5">
    <source>
        <dbReference type="Proteomes" id="UP000433101"/>
    </source>
</evidence>
<name>A0A7X3LR91_9HYPH</name>
<reference evidence="4 5" key="1">
    <citation type="submission" date="2019-12" db="EMBL/GenBank/DDBJ databases">
        <authorList>
            <person name="Li M."/>
        </authorList>
    </citation>
    <scope>NUCLEOTIDE SEQUENCE [LARGE SCALE GENOMIC DNA]</scope>
    <source>
        <strain evidence="4 5">GBMRC 2046</strain>
    </source>
</reference>
<protein>
    <submittedName>
        <fullName evidence="4">DUF883 family protein</fullName>
    </submittedName>
</protein>
<dbReference type="EMBL" id="WUMV01000001">
    <property type="protein sequence ID" value="MXN63637.1"/>
    <property type="molecule type" value="Genomic_DNA"/>
</dbReference>
<dbReference type="RefSeq" id="WP_160773878.1">
    <property type="nucleotide sequence ID" value="NZ_WUMV01000001.1"/>
</dbReference>
<organism evidence="4 5">
    <name type="scientific">Stappia sediminis</name>
    <dbReference type="NCBI Taxonomy" id="2692190"/>
    <lineage>
        <taxon>Bacteria</taxon>
        <taxon>Pseudomonadati</taxon>
        <taxon>Pseudomonadota</taxon>
        <taxon>Alphaproteobacteria</taxon>
        <taxon>Hyphomicrobiales</taxon>
        <taxon>Stappiaceae</taxon>
        <taxon>Stappia</taxon>
    </lineage>
</organism>
<dbReference type="AlphaFoldDB" id="A0A7X3LR91"/>
<keyword evidence="1" id="KW-0175">Coiled coil</keyword>
<dbReference type="Proteomes" id="UP000433101">
    <property type="component" value="Unassembled WGS sequence"/>
</dbReference>
<evidence type="ECO:0000313" key="4">
    <source>
        <dbReference type="EMBL" id="MXN63637.1"/>
    </source>
</evidence>
<gene>
    <name evidence="4" type="ORF">GR183_01870</name>
</gene>
<keyword evidence="5" id="KW-1185">Reference proteome</keyword>
<evidence type="ECO:0000256" key="3">
    <source>
        <dbReference type="SAM" id="Phobius"/>
    </source>
</evidence>